<keyword evidence="3" id="KW-1185">Reference proteome</keyword>
<feature type="compositionally biased region" description="Pro residues" evidence="1">
    <location>
        <begin position="93"/>
        <end position="113"/>
    </location>
</feature>
<name>A0A3Q1HYI7_9TELE</name>
<dbReference type="Ensembl" id="ENSAPOT00000027009.1">
    <property type="protein sequence ID" value="ENSAPOP00000032730.1"/>
    <property type="gene ID" value="ENSAPOG00000020833.1"/>
</dbReference>
<dbReference type="Proteomes" id="UP000257200">
    <property type="component" value="Unplaced"/>
</dbReference>
<dbReference type="GeneTree" id="ENSGT01010000222920"/>
<reference evidence="2" key="2">
    <citation type="submission" date="2025-09" db="UniProtKB">
        <authorList>
            <consortium name="Ensembl"/>
        </authorList>
    </citation>
    <scope>IDENTIFICATION</scope>
</reference>
<dbReference type="InParanoid" id="A0A3Q1HYI7"/>
<evidence type="ECO:0000256" key="1">
    <source>
        <dbReference type="SAM" id="MobiDB-lite"/>
    </source>
</evidence>
<evidence type="ECO:0000313" key="3">
    <source>
        <dbReference type="Proteomes" id="UP000257200"/>
    </source>
</evidence>
<organism evidence="2 3">
    <name type="scientific">Acanthochromis polyacanthus</name>
    <name type="common">spiny chromis</name>
    <dbReference type="NCBI Taxonomy" id="80966"/>
    <lineage>
        <taxon>Eukaryota</taxon>
        <taxon>Metazoa</taxon>
        <taxon>Chordata</taxon>
        <taxon>Craniata</taxon>
        <taxon>Vertebrata</taxon>
        <taxon>Euteleostomi</taxon>
        <taxon>Actinopterygii</taxon>
        <taxon>Neopterygii</taxon>
        <taxon>Teleostei</taxon>
        <taxon>Neoteleostei</taxon>
        <taxon>Acanthomorphata</taxon>
        <taxon>Ovalentaria</taxon>
        <taxon>Pomacentridae</taxon>
        <taxon>Acanthochromis</taxon>
    </lineage>
</organism>
<proteinExistence type="predicted"/>
<feature type="region of interest" description="Disordered" evidence="1">
    <location>
        <begin position="92"/>
        <end position="128"/>
    </location>
</feature>
<dbReference type="AlphaFoldDB" id="A0A3Q1HYI7"/>
<reference evidence="2" key="1">
    <citation type="submission" date="2025-08" db="UniProtKB">
        <authorList>
            <consortium name="Ensembl"/>
        </authorList>
    </citation>
    <scope>IDENTIFICATION</scope>
</reference>
<sequence>MQAVSVRGQLLGQPSKSLHELADSGHRINAQLDTLSSQMTQVASAPTILNQHSQALQDLASSASQMHTQMDNMTTQLNQVTSALAQLSAFQPAPAPLQPDPPQVPEPAAPPSSPTREPYVPKPERYSGDQGACRDFLMQVSLVFGMQPLTYSTDQQKITYTLSLLTGAKAPQKTQRPSCPPATWLALRGTSRPPSAKHNGTRFFRRPVPQERCLSRTPFARTSSIGATPASCRATQGCPGWITSQPAPPAPRIKPIISPSLDSSIFYPSPSDLGPTSP</sequence>
<evidence type="ECO:0000313" key="2">
    <source>
        <dbReference type="Ensembl" id="ENSAPOP00000032730.1"/>
    </source>
</evidence>
<protein>
    <submittedName>
        <fullName evidence="2">Uncharacterized protein</fullName>
    </submittedName>
</protein>
<dbReference type="STRING" id="80966.ENSAPOP00000032730"/>
<accession>A0A3Q1HYI7</accession>